<gene>
    <name evidence="4" type="ORF">KFS80_00975</name>
</gene>
<comment type="pathway">
    <text evidence="1">Bacterial outer membrane biogenesis; LPS O-antigen biosynthesis.</text>
</comment>
<reference evidence="4 5" key="1">
    <citation type="submission" date="2021-04" db="EMBL/GenBank/DDBJ databases">
        <title>Pseudomonas rustica sp. nov. isolated from raw milk.</title>
        <authorList>
            <person name="Fiedler G."/>
            <person name="Gieschler S."/>
            <person name="Kabisch J."/>
            <person name="Grimmler C."/>
            <person name="Brinks E."/>
            <person name="Wagner N."/>
            <person name="Hetzer B."/>
            <person name="Franz C.M.A.P."/>
            <person name="Boehnlein C."/>
        </authorList>
    </citation>
    <scope>NUCLEOTIDE SEQUENCE [LARGE SCALE GENOMIC DNA]</scope>
    <source>
        <strain evidence="4 5">MBT-4</strain>
    </source>
</reference>
<dbReference type="InterPro" id="IPR036291">
    <property type="entry name" value="NAD(P)-bd_dom_sf"/>
</dbReference>
<comment type="similarity">
    <text evidence="2">Belongs to the NAD(P)-dependent epimerase/dehydratase family.</text>
</comment>
<protein>
    <submittedName>
        <fullName evidence="4">NAD-dependent epimerase/dehydratase family protein</fullName>
    </submittedName>
</protein>
<sequence length="318" mass="34956">MTASRVLVTGARGLVGEALVFRLMVDQKHIPVAAVRGVTRLSGLCSVLPLELTAPADLPDFTHIDVVVHAAARVHVMRENVTDVMEAFRKVNVEGTVRLALTAAAAGVKRFIFISSIKVNGESTLAGKAFQADDLPYPEDAYAISKYEAEQRLRQIGQETGMEIVIIRPPLVYGPGVKANFLTMLKFVGKNIPLPLGMIKNRKSFVSIYNLTDFIVTCIDHPGAANNTFLVSDDCDVSTTKLMRLLASAMKKKSRLVPVPSVLLKTVGMLLCKRAVVHRVCDSLQVDINKNRILLGWSPPVNIEVAIQRTVHFYQEKR</sequence>
<evidence type="ECO:0000313" key="5">
    <source>
        <dbReference type="Proteomes" id="UP000676035"/>
    </source>
</evidence>
<dbReference type="Pfam" id="PF01370">
    <property type="entry name" value="Epimerase"/>
    <property type="match status" value="1"/>
</dbReference>
<dbReference type="Proteomes" id="UP000676035">
    <property type="component" value="Unassembled WGS sequence"/>
</dbReference>
<comment type="caution">
    <text evidence="4">The sequence shown here is derived from an EMBL/GenBank/DDBJ whole genome shotgun (WGS) entry which is preliminary data.</text>
</comment>
<evidence type="ECO:0000313" key="4">
    <source>
        <dbReference type="EMBL" id="MBS4076861.1"/>
    </source>
</evidence>
<proteinExistence type="inferred from homology"/>
<name>A0ABS5MSV0_9PSED</name>
<evidence type="ECO:0000259" key="3">
    <source>
        <dbReference type="Pfam" id="PF01370"/>
    </source>
</evidence>
<dbReference type="InterPro" id="IPR001509">
    <property type="entry name" value="Epimerase_deHydtase"/>
</dbReference>
<accession>A0ABS5MSV0</accession>
<evidence type="ECO:0000256" key="2">
    <source>
        <dbReference type="ARBA" id="ARBA00007637"/>
    </source>
</evidence>
<dbReference type="Gene3D" id="3.40.50.720">
    <property type="entry name" value="NAD(P)-binding Rossmann-like Domain"/>
    <property type="match status" value="1"/>
</dbReference>
<dbReference type="PANTHER" id="PTHR43000">
    <property type="entry name" value="DTDP-D-GLUCOSE 4,6-DEHYDRATASE-RELATED"/>
    <property type="match status" value="1"/>
</dbReference>
<keyword evidence="5" id="KW-1185">Reference proteome</keyword>
<evidence type="ECO:0000256" key="1">
    <source>
        <dbReference type="ARBA" id="ARBA00005125"/>
    </source>
</evidence>
<dbReference type="RefSeq" id="WP_212543744.1">
    <property type="nucleotide sequence ID" value="NZ_JAGYHF010000001.1"/>
</dbReference>
<dbReference type="SUPFAM" id="SSF51735">
    <property type="entry name" value="NAD(P)-binding Rossmann-fold domains"/>
    <property type="match status" value="1"/>
</dbReference>
<organism evidence="4 5">
    <name type="scientific">Pseudomonas rustica</name>
    <dbReference type="NCBI Taxonomy" id="2827099"/>
    <lineage>
        <taxon>Bacteria</taxon>
        <taxon>Pseudomonadati</taxon>
        <taxon>Pseudomonadota</taxon>
        <taxon>Gammaproteobacteria</taxon>
        <taxon>Pseudomonadales</taxon>
        <taxon>Pseudomonadaceae</taxon>
        <taxon>Pseudomonas</taxon>
    </lineage>
</organism>
<feature type="domain" description="NAD-dependent epimerase/dehydratase" evidence="3">
    <location>
        <begin position="6"/>
        <end position="223"/>
    </location>
</feature>
<dbReference type="EMBL" id="JAGYHF010000001">
    <property type="protein sequence ID" value="MBS4076861.1"/>
    <property type="molecule type" value="Genomic_DNA"/>
</dbReference>